<evidence type="ECO:0000313" key="9">
    <source>
        <dbReference type="EMBL" id="ADU28156.1"/>
    </source>
</evidence>
<dbReference type="Pfam" id="PF02706">
    <property type="entry name" value="Wzz"/>
    <property type="match status" value="1"/>
</dbReference>
<organism evidence="9 10">
    <name type="scientific">Ethanoligenens harbinense (strain DSM 18485 / JCM 12961 / CGMCC 1.5033 / YUAN-3)</name>
    <dbReference type="NCBI Taxonomy" id="663278"/>
    <lineage>
        <taxon>Bacteria</taxon>
        <taxon>Bacillati</taxon>
        <taxon>Bacillota</taxon>
        <taxon>Clostridia</taxon>
        <taxon>Eubacteriales</taxon>
        <taxon>Oscillospiraceae</taxon>
        <taxon>Ethanoligenens</taxon>
    </lineage>
</organism>
<evidence type="ECO:0000256" key="6">
    <source>
        <dbReference type="ARBA" id="ARBA00023136"/>
    </source>
</evidence>
<evidence type="ECO:0000256" key="4">
    <source>
        <dbReference type="ARBA" id="ARBA00022692"/>
    </source>
</evidence>
<keyword evidence="3" id="KW-1003">Cell membrane</keyword>
<dbReference type="PANTHER" id="PTHR32309">
    <property type="entry name" value="TYROSINE-PROTEIN KINASE"/>
    <property type="match status" value="1"/>
</dbReference>
<keyword evidence="6 7" id="KW-0472">Membrane</keyword>
<evidence type="ECO:0000313" key="10">
    <source>
        <dbReference type="Proteomes" id="UP000001551"/>
    </source>
</evidence>
<comment type="subcellular location">
    <subcellularLocation>
        <location evidence="1">Cell membrane</location>
        <topology evidence="1">Multi-pass membrane protein</topology>
    </subcellularLocation>
</comment>
<evidence type="ECO:0000259" key="8">
    <source>
        <dbReference type="Pfam" id="PF02706"/>
    </source>
</evidence>
<dbReference type="InterPro" id="IPR050445">
    <property type="entry name" value="Bact_polysacc_biosynth/exp"/>
</dbReference>
<dbReference type="InterPro" id="IPR003856">
    <property type="entry name" value="LPS_length_determ_N"/>
</dbReference>
<evidence type="ECO:0000256" key="3">
    <source>
        <dbReference type="ARBA" id="ARBA00022475"/>
    </source>
</evidence>
<keyword evidence="4 7" id="KW-0812">Transmembrane</keyword>
<feature type="transmembrane region" description="Helical" evidence="7">
    <location>
        <begin position="182"/>
        <end position="203"/>
    </location>
</feature>
<reference evidence="9 10" key="1">
    <citation type="submission" date="2010-12" db="EMBL/GenBank/DDBJ databases">
        <title>Complete sequence of Ethanoligenens harbinense YUAN-3.</title>
        <authorList>
            <person name="Lucas S."/>
            <person name="Copeland A."/>
            <person name="Lapidus A."/>
            <person name="Cheng J.-F."/>
            <person name="Bruce D."/>
            <person name="Goodwin L."/>
            <person name="Pitluck S."/>
            <person name="Chertkov O."/>
            <person name="Misra M."/>
            <person name="Detter J.C."/>
            <person name="Han C."/>
            <person name="Tapia R."/>
            <person name="Land M."/>
            <person name="Hauser L."/>
            <person name="Jeffries C."/>
            <person name="Kyrpides N."/>
            <person name="Ivanova N."/>
            <person name="Mikhailova N."/>
            <person name="Wang A."/>
            <person name="Mouttaki H."/>
            <person name="He Z."/>
            <person name="Zhou J."/>
            <person name="Hemme C.L."/>
            <person name="Woyke T."/>
        </authorList>
    </citation>
    <scope>NUCLEOTIDE SEQUENCE [LARGE SCALE GENOMIC DNA]</scope>
    <source>
        <strain evidence="10">DSM 18485 / JCM 12961 / CGMCC 1.5033 / YUAN-3</strain>
    </source>
</reference>
<dbReference type="RefSeq" id="WP_013486499.1">
    <property type="nucleotide sequence ID" value="NC_014828.1"/>
</dbReference>
<dbReference type="EMBL" id="CP002400">
    <property type="protein sequence ID" value="ADU28156.1"/>
    <property type="molecule type" value="Genomic_DNA"/>
</dbReference>
<dbReference type="STRING" id="663278.Ethha_2663"/>
<keyword evidence="5 7" id="KW-1133">Transmembrane helix</keyword>
<feature type="transmembrane region" description="Helical" evidence="7">
    <location>
        <begin position="27"/>
        <end position="49"/>
    </location>
</feature>
<dbReference type="GO" id="GO:0005886">
    <property type="term" value="C:plasma membrane"/>
    <property type="evidence" value="ECO:0007669"/>
    <property type="project" value="UniProtKB-SubCell"/>
</dbReference>
<gene>
    <name evidence="9" type="ordered locus">Ethha_2663</name>
</gene>
<evidence type="ECO:0000256" key="7">
    <source>
        <dbReference type="SAM" id="Phobius"/>
    </source>
</evidence>
<dbReference type="eggNOG" id="COG3944">
    <property type="taxonomic scope" value="Bacteria"/>
</dbReference>
<feature type="domain" description="Polysaccharide chain length determinant N-terminal" evidence="8">
    <location>
        <begin position="12"/>
        <end position="105"/>
    </location>
</feature>
<proteinExistence type="inferred from homology"/>
<dbReference type="Proteomes" id="UP000001551">
    <property type="component" value="Chromosome"/>
</dbReference>
<evidence type="ECO:0000256" key="2">
    <source>
        <dbReference type="ARBA" id="ARBA00006683"/>
    </source>
</evidence>
<dbReference type="KEGG" id="eha:Ethha_2663"/>
<sequence>MNETNEPTSYDQELDLGRLLLILKRGWLPILLASFLGLIVAFSLAAWAISPLYASSTMLVVNANNNQNNTTTITNDQLTTAQELVNTYSVILTSDTVLDQVISDLNLKTDASALAKNISVEGVNQTQVLKITVKDTNPQVAKNIANDIARVAPSIIIQTVKAGSVEVVSDAKLELKPVFPNIVLFSAIGLLIGFIGAYATLLVRDLLDHTFDSEEDVENRLGISVIGVIPVVQVKE</sequence>
<evidence type="ECO:0000256" key="5">
    <source>
        <dbReference type="ARBA" id="ARBA00022989"/>
    </source>
</evidence>
<name>E6U7N3_ETHHY</name>
<dbReference type="HOGENOM" id="CLU_082668_0_1_9"/>
<keyword evidence="10" id="KW-1185">Reference proteome</keyword>
<dbReference type="GO" id="GO:0004713">
    <property type="term" value="F:protein tyrosine kinase activity"/>
    <property type="evidence" value="ECO:0007669"/>
    <property type="project" value="TreeGrafter"/>
</dbReference>
<dbReference type="PANTHER" id="PTHR32309:SF13">
    <property type="entry name" value="FERRIC ENTEROBACTIN TRANSPORT PROTEIN FEPE"/>
    <property type="match status" value="1"/>
</dbReference>
<evidence type="ECO:0000256" key="1">
    <source>
        <dbReference type="ARBA" id="ARBA00004651"/>
    </source>
</evidence>
<comment type="similarity">
    <text evidence="2">Belongs to the CpsC/CapA family.</text>
</comment>
<protein>
    <submittedName>
        <fullName evidence="9">Lipopolysaccharide biosynthesis protein</fullName>
    </submittedName>
</protein>
<accession>E6U7N3</accession>
<dbReference type="AlphaFoldDB" id="E6U7N3"/>